<reference evidence="1" key="2">
    <citation type="submission" date="2020-11" db="EMBL/GenBank/DDBJ databases">
        <authorList>
            <person name="McCartney M.A."/>
            <person name="Auch B."/>
            <person name="Kono T."/>
            <person name="Mallez S."/>
            <person name="Becker A."/>
            <person name="Gohl D.M."/>
            <person name="Silverstein K.A.T."/>
            <person name="Koren S."/>
            <person name="Bechman K.B."/>
            <person name="Herman A."/>
            <person name="Abrahante J.E."/>
            <person name="Garbe J."/>
        </authorList>
    </citation>
    <scope>NUCLEOTIDE SEQUENCE</scope>
    <source>
        <strain evidence="1">Duluth1</strain>
        <tissue evidence="1">Whole animal</tissue>
    </source>
</reference>
<dbReference type="EMBL" id="JAIWYP010000001">
    <property type="protein sequence ID" value="KAH3890850.1"/>
    <property type="molecule type" value="Genomic_DNA"/>
</dbReference>
<evidence type="ECO:0000313" key="1">
    <source>
        <dbReference type="EMBL" id="KAH3890850.1"/>
    </source>
</evidence>
<dbReference type="Proteomes" id="UP000828390">
    <property type="component" value="Unassembled WGS sequence"/>
</dbReference>
<protein>
    <submittedName>
        <fullName evidence="1">Uncharacterized protein</fullName>
    </submittedName>
</protein>
<accession>A0A9D4S523</accession>
<evidence type="ECO:0000313" key="2">
    <source>
        <dbReference type="Proteomes" id="UP000828390"/>
    </source>
</evidence>
<keyword evidence="2" id="KW-1185">Reference proteome</keyword>
<sequence length="57" mass="6479">MVKTKLYVDALPVSYGQLHLVHYHAHRQKRIVSNCNSTSLSSTKQAPLTHVNIKHLD</sequence>
<name>A0A9D4S523_DREPO</name>
<comment type="caution">
    <text evidence="1">The sequence shown here is derived from an EMBL/GenBank/DDBJ whole genome shotgun (WGS) entry which is preliminary data.</text>
</comment>
<organism evidence="1 2">
    <name type="scientific">Dreissena polymorpha</name>
    <name type="common">Zebra mussel</name>
    <name type="synonym">Mytilus polymorpha</name>
    <dbReference type="NCBI Taxonomy" id="45954"/>
    <lineage>
        <taxon>Eukaryota</taxon>
        <taxon>Metazoa</taxon>
        <taxon>Spiralia</taxon>
        <taxon>Lophotrochozoa</taxon>
        <taxon>Mollusca</taxon>
        <taxon>Bivalvia</taxon>
        <taxon>Autobranchia</taxon>
        <taxon>Heteroconchia</taxon>
        <taxon>Euheterodonta</taxon>
        <taxon>Imparidentia</taxon>
        <taxon>Neoheterodontei</taxon>
        <taxon>Myida</taxon>
        <taxon>Dreissenoidea</taxon>
        <taxon>Dreissenidae</taxon>
        <taxon>Dreissena</taxon>
    </lineage>
</organism>
<dbReference type="AlphaFoldDB" id="A0A9D4S523"/>
<gene>
    <name evidence="1" type="ORF">DPMN_014939</name>
</gene>
<proteinExistence type="predicted"/>
<reference evidence="1" key="1">
    <citation type="journal article" date="2019" name="bioRxiv">
        <title>The Genome of the Zebra Mussel, Dreissena polymorpha: A Resource for Invasive Species Research.</title>
        <authorList>
            <person name="McCartney M.A."/>
            <person name="Auch B."/>
            <person name="Kono T."/>
            <person name="Mallez S."/>
            <person name="Zhang Y."/>
            <person name="Obille A."/>
            <person name="Becker A."/>
            <person name="Abrahante J.E."/>
            <person name="Garbe J."/>
            <person name="Badalamenti J.P."/>
            <person name="Herman A."/>
            <person name="Mangelson H."/>
            <person name="Liachko I."/>
            <person name="Sullivan S."/>
            <person name="Sone E.D."/>
            <person name="Koren S."/>
            <person name="Silverstein K.A.T."/>
            <person name="Beckman K.B."/>
            <person name="Gohl D.M."/>
        </authorList>
    </citation>
    <scope>NUCLEOTIDE SEQUENCE</scope>
    <source>
        <strain evidence="1">Duluth1</strain>
        <tissue evidence="1">Whole animal</tissue>
    </source>
</reference>